<gene>
    <name evidence="2" type="ORF">EDC65_2653</name>
</gene>
<name>A0A3N1LHU0_9PROT</name>
<protein>
    <submittedName>
        <fullName evidence="2">Uncharacterized protein</fullName>
    </submittedName>
</protein>
<feature type="region of interest" description="Disordered" evidence="1">
    <location>
        <begin position="1"/>
        <end position="20"/>
    </location>
</feature>
<dbReference type="Proteomes" id="UP000278222">
    <property type="component" value="Unassembled WGS sequence"/>
</dbReference>
<evidence type="ECO:0000256" key="1">
    <source>
        <dbReference type="SAM" id="MobiDB-lite"/>
    </source>
</evidence>
<dbReference type="OrthoDB" id="8402570at2"/>
<evidence type="ECO:0000313" key="2">
    <source>
        <dbReference type="EMBL" id="ROP90794.1"/>
    </source>
</evidence>
<evidence type="ECO:0000313" key="3">
    <source>
        <dbReference type="Proteomes" id="UP000278222"/>
    </source>
</evidence>
<reference evidence="2 3" key="1">
    <citation type="submission" date="2018-11" db="EMBL/GenBank/DDBJ databases">
        <title>Genomic Encyclopedia of Type Strains, Phase IV (KMG-IV): sequencing the most valuable type-strain genomes for metagenomic binning, comparative biology and taxonomic classification.</title>
        <authorList>
            <person name="Goeker M."/>
        </authorList>
    </citation>
    <scope>NUCLEOTIDE SEQUENCE [LARGE SCALE GENOMIC DNA]</scope>
    <source>
        <strain evidence="2 3">DSM 5900</strain>
    </source>
</reference>
<dbReference type="RefSeq" id="WP_142235899.1">
    <property type="nucleotide sequence ID" value="NZ_AP019700.1"/>
</dbReference>
<keyword evidence="3" id="KW-1185">Reference proteome</keyword>
<organism evidence="2 3">
    <name type="scientific">Stella humosa</name>
    <dbReference type="NCBI Taxonomy" id="94"/>
    <lineage>
        <taxon>Bacteria</taxon>
        <taxon>Pseudomonadati</taxon>
        <taxon>Pseudomonadota</taxon>
        <taxon>Alphaproteobacteria</taxon>
        <taxon>Rhodospirillales</taxon>
        <taxon>Stellaceae</taxon>
        <taxon>Stella</taxon>
    </lineage>
</organism>
<dbReference type="AlphaFoldDB" id="A0A3N1LHU0"/>
<sequence>MASQAPPSLRSLPLDPASLHHPLEPTPDRASYVSKLLLGDLAGYGGLTAADLLYDAFRLDPTAIAGIDFVRSEDLSDIFRFSKFACDIQAMAPAKFAGNIAQLKGYVAERAAAAALMAEGADVSFPGTATEPGWDLLVNGDRFQVKCLGSPRGVYEHIDRYPDIPVITNCELAPFFNGDVRVMPITSLSNGQVEATTRSTLNAGTDLLDLQIPLIASGVAAARAGLALLRQESDPASAIGAAAAQAMGGTLGGKAGSVVTAAGLGLLGVTGGWLLIIGPAIGSAAGMWGSRLALNALGRTVLCRSSASALDGEMRAFAAAAAEVVQRMLDTSSRHLAAIETLRSHSGTFATALHVDWRSRVEREIEHRTHFRHRLRAAAAAPGSIDPSLSDPREVAARLMWTAARAGVLPVNVGRQLQALHGSAKAYGSALQRWLLR</sequence>
<accession>A0A3N1LHU0</accession>
<dbReference type="EMBL" id="RJKX01000014">
    <property type="protein sequence ID" value="ROP90794.1"/>
    <property type="molecule type" value="Genomic_DNA"/>
</dbReference>
<comment type="caution">
    <text evidence="2">The sequence shown here is derived from an EMBL/GenBank/DDBJ whole genome shotgun (WGS) entry which is preliminary data.</text>
</comment>
<proteinExistence type="predicted"/>